<organism evidence="5 6">
    <name type="scientific">Streptomyces hebeiensis</name>
    <dbReference type="NCBI Taxonomy" id="229486"/>
    <lineage>
        <taxon>Bacteria</taxon>
        <taxon>Bacillati</taxon>
        <taxon>Actinomycetota</taxon>
        <taxon>Actinomycetes</taxon>
        <taxon>Kitasatosporales</taxon>
        <taxon>Streptomycetaceae</taxon>
        <taxon>Streptomyces</taxon>
    </lineage>
</organism>
<dbReference type="SUPFAM" id="SSF52540">
    <property type="entry name" value="P-loop containing nucleoside triphosphate hydrolases"/>
    <property type="match status" value="1"/>
</dbReference>
<evidence type="ECO:0000256" key="1">
    <source>
        <dbReference type="ARBA" id="ARBA00005290"/>
    </source>
</evidence>
<dbReference type="InterPro" id="IPR004130">
    <property type="entry name" value="Gpn"/>
</dbReference>
<dbReference type="EMBL" id="BAAAKV010000068">
    <property type="protein sequence ID" value="GAA1192809.1"/>
    <property type="molecule type" value="Genomic_DNA"/>
</dbReference>
<dbReference type="RefSeq" id="WP_344282867.1">
    <property type="nucleotide sequence ID" value="NZ_BAAAKV010000068.1"/>
</dbReference>
<keyword evidence="2" id="KW-0547">Nucleotide-binding</keyword>
<dbReference type="PANTHER" id="PTHR42708">
    <property type="entry name" value="ATP/GTP-BINDING PROTEIN-RELATED"/>
    <property type="match status" value="1"/>
</dbReference>
<dbReference type="InterPro" id="IPR027417">
    <property type="entry name" value="P-loop_NTPase"/>
</dbReference>
<proteinExistence type="inferred from homology"/>
<accession>A0ABN1V463</accession>
<dbReference type="Proteomes" id="UP001501371">
    <property type="component" value="Unassembled WGS sequence"/>
</dbReference>
<name>A0ABN1V463_9ACTN</name>
<dbReference type="Gene3D" id="3.40.50.300">
    <property type="entry name" value="P-loop containing nucleotide triphosphate hydrolases"/>
    <property type="match status" value="1"/>
</dbReference>
<gene>
    <name evidence="5" type="ORF">GCM10009654_57600</name>
</gene>
<keyword evidence="4" id="KW-0342">GTP-binding</keyword>
<sequence>MDCAPCERPRARPVPIKIVIAGPFGVGKTTLVASATEREPLTTEEILTRAGESVDDLTGLGAKTTTTVGIDFGRLTLRDPSGAHPGVVLYLFGAPGQARFRILWDELTFGAMGVLVLADTRRFDESFEILDLVEERGLPYAVAVNTFDDSPDFPASELRGSLDLHQRTPLDVCDARDPASARSMLIMLVEHIKELALSS</sequence>
<evidence type="ECO:0000256" key="4">
    <source>
        <dbReference type="ARBA" id="ARBA00023134"/>
    </source>
</evidence>
<protein>
    <submittedName>
        <fullName evidence="5">ATP/GTP-binding protein</fullName>
    </submittedName>
</protein>
<reference evidence="5 6" key="1">
    <citation type="journal article" date="2019" name="Int. J. Syst. Evol. Microbiol.">
        <title>The Global Catalogue of Microorganisms (GCM) 10K type strain sequencing project: providing services to taxonomists for standard genome sequencing and annotation.</title>
        <authorList>
            <consortium name="The Broad Institute Genomics Platform"/>
            <consortium name="The Broad Institute Genome Sequencing Center for Infectious Disease"/>
            <person name="Wu L."/>
            <person name="Ma J."/>
        </authorList>
    </citation>
    <scope>NUCLEOTIDE SEQUENCE [LARGE SCALE GENOMIC DNA]</scope>
    <source>
        <strain evidence="5 6">JCM 12696</strain>
    </source>
</reference>
<comment type="caution">
    <text evidence="5">The sequence shown here is derived from an EMBL/GenBank/DDBJ whole genome shotgun (WGS) entry which is preliminary data.</text>
</comment>
<dbReference type="PANTHER" id="PTHR42708:SF1">
    <property type="entry name" value="GLIDING MOTILITY PROTEIN MGLA"/>
    <property type="match status" value="1"/>
</dbReference>
<keyword evidence="6" id="KW-1185">Reference proteome</keyword>
<evidence type="ECO:0000256" key="2">
    <source>
        <dbReference type="ARBA" id="ARBA00022741"/>
    </source>
</evidence>
<evidence type="ECO:0000313" key="5">
    <source>
        <dbReference type="EMBL" id="GAA1192809.1"/>
    </source>
</evidence>
<dbReference type="Pfam" id="PF03029">
    <property type="entry name" value="ATP_bind_1"/>
    <property type="match status" value="1"/>
</dbReference>
<comment type="similarity">
    <text evidence="1">Belongs to the GPN-loop GTPase family.</text>
</comment>
<dbReference type="CDD" id="cd00882">
    <property type="entry name" value="Ras_like_GTPase"/>
    <property type="match status" value="1"/>
</dbReference>
<evidence type="ECO:0000256" key="3">
    <source>
        <dbReference type="ARBA" id="ARBA00022801"/>
    </source>
</evidence>
<keyword evidence="3" id="KW-0378">Hydrolase</keyword>
<dbReference type="InterPro" id="IPR052705">
    <property type="entry name" value="Gliding_Motility_GTPase"/>
</dbReference>
<evidence type="ECO:0000313" key="6">
    <source>
        <dbReference type="Proteomes" id="UP001501371"/>
    </source>
</evidence>